<comment type="caution">
    <text evidence="5">The sequence shown here is derived from an EMBL/GenBank/DDBJ whole genome shotgun (WGS) entry which is preliminary data.</text>
</comment>
<feature type="transmembrane region" description="Helical" evidence="2">
    <location>
        <begin position="418"/>
        <end position="441"/>
    </location>
</feature>
<dbReference type="EMBL" id="JBCEZU010000597">
    <property type="protein sequence ID" value="KAK9514010.1"/>
    <property type="molecule type" value="Genomic_DNA"/>
</dbReference>
<evidence type="ECO:0000256" key="3">
    <source>
        <dbReference type="SAM" id="SignalP"/>
    </source>
</evidence>
<evidence type="ECO:0000259" key="4">
    <source>
        <dbReference type="PROSITE" id="PS50835"/>
    </source>
</evidence>
<name>A0AAW1DVH0_ZOAVI</name>
<protein>
    <recommendedName>
        <fullName evidence="4">Ig-like domain-containing protein</fullName>
    </recommendedName>
</protein>
<feature type="domain" description="Ig-like" evidence="4">
    <location>
        <begin position="337"/>
        <end position="408"/>
    </location>
</feature>
<dbReference type="InterPro" id="IPR007110">
    <property type="entry name" value="Ig-like_dom"/>
</dbReference>
<feature type="domain" description="Ig-like" evidence="4">
    <location>
        <begin position="118"/>
        <end position="200"/>
    </location>
</feature>
<dbReference type="SMART" id="SM00409">
    <property type="entry name" value="IG"/>
    <property type="match status" value="4"/>
</dbReference>
<evidence type="ECO:0000313" key="6">
    <source>
        <dbReference type="Proteomes" id="UP001488805"/>
    </source>
</evidence>
<dbReference type="PROSITE" id="PS50835">
    <property type="entry name" value="IG_LIKE"/>
    <property type="match status" value="2"/>
</dbReference>
<keyword evidence="2" id="KW-0812">Transmembrane</keyword>
<dbReference type="Proteomes" id="UP001488805">
    <property type="component" value="Unassembled WGS sequence"/>
</dbReference>
<feature type="signal peptide" evidence="3">
    <location>
        <begin position="1"/>
        <end position="22"/>
    </location>
</feature>
<feature type="region of interest" description="Disordered" evidence="1">
    <location>
        <begin position="273"/>
        <end position="294"/>
    </location>
</feature>
<evidence type="ECO:0000313" key="5">
    <source>
        <dbReference type="EMBL" id="KAK9514010.1"/>
    </source>
</evidence>
<dbReference type="SUPFAM" id="SSF48726">
    <property type="entry name" value="Immunoglobulin"/>
    <property type="match status" value="3"/>
</dbReference>
<keyword evidence="2" id="KW-0472">Membrane</keyword>
<sequence>MRNVIQSAVLLLAAALVSKTGAVEVIYAQVGETATLKAPGDINIQKEYVYWHFEKEDGLQLAWRNNMGGSLTTSDEAWKGRLSLSGASLVIKDVQQNDFGTFLLKRTGDSRLTTYKLLKLTVSAKPPSPLLPGDSLSLACDAQTLPGHKGPEIQWLNPLGGKEKKSRGPLTVRATSQANGQWTCVVTYDKKENKAIVSVTVLDLSPAPLHPQYTSKSWPLTIPCSLPAHISWEQLKAKEIQDVRWDFVPESGLIPQSLYSLSLEDPLTWKADQNRGLRPVPDPKKKNLSLTRNRGTEEDEGDYVCALEFKNGVTLNRTVHVKVLQIISSPGTEFISGQQLNLTCSLGHPLPSDLQLKWFPPEQSSLPSLTSDLHLAHLTIPEVATGHGGKWRCELWQSNTRLTSAEITLKIEPKMSSWMLVVICSVTVIVILLLILAFILYRRRQQKMTHLRRRLCKCKTPKPKGFYRT</sequence>
<keyword evidence="2" id="KW-1133">Transmembrane helix</keyword>
<dbReference type="PANTHER" id="PTHR11422">
    <property type="entry name" value="T-CELL SURFACE GLYCOPROTEIN CD4"/>
    <property type="match status" value="1"/>
</dbReference>
<gene>
    <name evidence="5" type="ORF">VZT92_027501</name>
</gene>
<evidence type="ECO:0000256" key="1">
    <source>
        <dbReference type="SAM" id="MobiDB-lite"/>
    </source>
</evidence>
<feature type="chain" id="PRO_5043676734" description="Ig-like domain-containing protein" evidence="3">
    <location>
        <begin position="23"/>
        <end position="469"/>
    </location>
</feature>
<dbReference type="AlphaFoldDB" id="A0AAW1DVH0"/>
<accession>A0AAW1DVH0</accession>
<keyword evidence="3" id="KW-0732">Signal</keyword>
<proteinExistence type="predicted"/>
<keyword evidence="6" id="KW-1185">Reference proteome</keyword>
<evidence type="ECO:0000256" key="2">
    <source>
        <dbReference type="SAM" id="Phobius"/>
    </source>
</evidence>
<reference evidence="5 6" key="1">
    <citation type="journal article" date="2024" name="Genome Biol. Evol.">
        <title>Chromosome-level genome assembly of the viviparous eelpout Zoarces viviparus.</title>
        <authorList>
            <person name="Fuhrmann N."/>
            <person name="Brasseur M.V."/>
            <person name="Bakowski C.E."/>
            <person name="Podsiadlowski L."/>
            <person name="Prost S."/>
            <person name="Krehenwinkel H."/>
            <person name="Mayer C."/>
        </authorList>
    </citation>
    <scope>NUCLEOTIDE SEQUENCE [LARGE SCALE GENOMIC DNA]</scope>
    <source>
        <strain evidence="5">NO-MEL_2022_Ind0_liver</strain>
    </source>
</reference>
<dbReference type="Gene3D" id="2.60.40.10">
    <property type="entry name" value="Immunoglobulins"/>
    <property type="match status" value="4"/>
</dbReference>
<dbReference type="PANTHER" id="PTHR11422:SF0">
    <property type="entry name" value="T-CELL SURFACE GLYCOPROTEIN CD4"/>
    <property type="match status" value="1"/>
</dbReference>
<dbReference type="InterPro" id="IPR003599">
    <property type="entry name" value="Ig_sub"/>
</dbReference>
<dbReference type="InterPro" id="IPR013783">
    <property type="entry name" value="Ig-like_fold"/>
</dbReference>
<dbReference type="InterPro" id="IPR036179">
    <property type="entry name" value="Ig-like_dom_sf"/>
</dbReference>
<organism evidence="5 6">
    <name type="scientific">Zoarces viviparus</name>
    <name type="common">Viviparous eelpout</name>
    <name type="synonym">Blennius viviparus</name>
    <dbReference type="NCBI Taxonomy" id="48416"/>
    <lineage>
        <taxon>Eukaryota</taxon>
        <taxon>Metazoa</taxon>
        <taxon>Chordata</taxon>
        <taxon>Craniata</taxon>
        <taxon>Vertebrata</taxon>
        <taxon>Euteleostomi</taxon>
        <taxon>Actinopterygii</taxon>
        <taxon>Neopterygii</taxon>
        <taxon>Teleostei</taxon>
        <taxon>Neoteleostei</taxon>
        <taxon>Acanthomorphata</taxon>
        <taxon>Eupercaria</taxon>
        <taxon>Perciformes</taxon>
        <taxon>Cottioidei</taxon>
        <taxon>Zoarcales</taxon>
        <taxon>Zoarcidae</taxon>
        <taxon>Zoarcinae</taxon>
        <taxon>Zoarces</taxon>
    </lineage>
</organism>